<dbReference type="Pfam" id="PF00072">
    <property type="entry name" value="Response_reg"/>
    <property type="match status" value="1"/>
</dbReference>
<dbReference type="GO" id="GO:0000160">
    <property type="term" value="P:phosphorelay signal transduction system"/>
    <property type="evidence" value="ECO:0007669"/>
    <property type="project" value="InterPro"/>
</dbReference>
<dbReference type="PROSITE" id="PS50110">
    <property type="entry name" value="RESPONSE_REGULATORY"/>
    <property type="match status" value="1"/>
</dbReference>
<feature type="domain" description="Response regulatory" evidence="2">
    <location>
        <begin position="4"/>
        <end position="132"/>
    </location>
</feature>
<accession>A0A3P3WIS5</accession>
<dbReference type="Proteomes" id="UP000271937">
    <property type="component" value="Unassembled WGS sequence"/>
</dbReference>
<protein>
    <submittedName>
        <fullName evidence="3">DNA-binding response regulator</fullName>
    </submittedName>
</protein>
<sequence length="219" mass="25026">MAMRILMVDDHPTQLDGYKIILAYNNQGIEIDATMAYNCKAAFEIITDPDTLAFDMVFLDLNLPGYPEELLKSGEDLAYLVKKYFPDAKIIMLTSHSESFVLYNIVKKIKPNAFLVKSDFGGEELLMAFDTVIKDETYYSETVTASIQELLSREEYLDTYNRQIITLLAQGVMTKNLPEHLNLSMSAVEKRKSQIKDYFCIEKGSDEDIVREARKLGFI</sequence>
<dbReference type="EMBL" id="RQVR01000001">
    <property type="protein sequence ID" value="RRJ93989.1"/>
    <property type="molecule type" value="Genomic_DNA"/>
</dbReference>
<dbReference type="PANTHER" id="PTHR45566:SF1">
    <property type="entry name" value="HTH-TYPE TRANSCRIPTIONAL REGULATOR YHJB-RELATED"/>
    <property type="match status" value="1"/>
</dbReference>
<dbReference type="SUPFAM" id="SSF52172">
    <property type="entry name" value="CheY-like"/>
    <property type="match status" value="1"/>
</dbReference>
<proteinExistence type="predicted"/>
<keyword evidence="1" id="KW-0597">Phosphoprotein</keyword>
<dbReference type="PANTHER" id="PTHR45566">
    <property type="entry name" value="HTH-TYPE TRANSCRIPTIONAL REGULATOR YHJB-RELATED"/>
    <property type="match status" value="1"/>
</dbReference>
<gene>
    <name evidence="3" type="ORF">EG849_00525</name>
</gene>
<dbReference type="InterPro" id="IPR001789">
    <property type="entry name" value="Sig_transdc_resp-reg_receiver"/>
</dbReference>
<dbReference type="InterPro" id="IPR011006">
    <property type="entry name" value="CheY-like_superfamily"/>
</dbReference>
<dbReference type="SMART" id="SM00448">
    <property type="entry name" value="REC"/>
    <property type="match status" value="1"/>
</dbReference>
<dbReference type="InterPro" id="IPR051015">
    <property type="entry name" value="EvgA-like"/>
</dbReference>
<keyword evidence="3" id="KW-0238">DNA-binding</keyword>
<reference evidence="3 4" key="1">
    <citation type="submission" date="2018-11" db="EMBL/GenBank/DDBJ databases">
        <title>Flavobacterium sp. nov., YIM 102600 draft genome.</title>
        <authorList>
            <person name="Li G."/>
            <person name="Jiang Y."/>
        </authorList>
    </citation>
    <scope>NUCLEOTIDE SEQUENCE [LARGE SCALE GENOMIC DNA]</scope>
    <source>
        <strain evidence="3 4">YIM 102600</strain>
    </source>
</reference>
<organism evidence="3 4">
    <name type="scientific">Flavobacterium macacae</name>
    <dbReference type="NCBI Taxonomy" id="2488993"/>
    <lineage>
        <taxon>Bacteria</taxon>
        <taxon>Pseudomonadati</taxon>
        <taxon>Bacteroidota</taxon>
        <taxon>Flavobacteriia</taxon>
        <taxon>Flavobacteriales</taxon>
        <taxon>Flavobacteriaceae</taxon>
        <taxon>Flavobacterium</taxon>
    </lineage>
</organism>
<dbReference type="CDD" id="cd00156">
    <property type="entry name" value="REC"/>
    <property type="match status" value="1"/>
</dbReference>
<comment type="caution">
    <text evidence="3">The sequence shown here is derived from an EMBL/GenBank/DDBJ whole genome shotgun (WGS) entry which is preliminary data.</text>
</comment>
<name>A0A3P3WIS5_9FLAO</name>
<dbReference type="AlphaFoldDB" id="A0A3P3WIS5"/>
<evidence type="ECO:0000256" key="1">
    <source>
        <dbReference type="PROSITE-ProRule" id="PRU00169"/>
    </source>
</evidence>
<keyword evidence="4" id="KW-1185">Reference proteome</keyword>
<dbReference type="GO" id="GO:0003677">
    <property type="term" value="F:DNA binding"/>
    <property type="evidence" value="ECO:0007669"/>
    <property type="project" value="UniProtKB-KW"/>
</dbReference>
<feature type="modified residue" description="4-aspartylphosphate" evidence="1">
    <location>
        <position position="60"/>
    </location>
</feature>
<evidence type="ECO:0000259" key="2">
    <source>
        <dbReference type="PROSITE" id="PS50110"/>
    </source>
</evidence>
<dbReference type="Gene3D" id="3.40.50.2300">
    <property type="match status" value="1"/>
</dbReference>
<evidence type="ECO:0000313" key="3">
    <source>
        <dbReference type="EMBL" id="RRJ93989.1"/>
    </source>
</evidence>
<evidence type="ECO:0000313" key="4">
    <source>
        <dbReference type="Proteomes" id="UP000271937"/>
    </source>
</evidence>